<dbReference type="RefSeq" id="WP_058272487.1">
    <property type="nucleotide sequence ID" value="NZ_CYPS01000022.1"/>
</dbReference>
<organism evidence="2 3">
    <name type="scientific">Ruegeria atlantica</name>
    <dbReference type="NCBI Taxonomy" id="81569"/>
    <lineage>
        <taxon>Bacteria</taxon>
        <taxon>Pseudomonadati</taxon>
        <taxon>Pseudomonadota</taxon>
        <taxon>Alphaproteobacteria</taxon>
        <taxon>Rhodobacterales</taxon>
        <taxon>Roseobacteraceae</taxon>
        <taxon>Ruegeria</taxon>
    </lineage>
</organism>
<reference evidence="3" key="1">
    <citation type="submission" date="2015-09" db="EMBL/GenBank/DDBJ databases">
        <authorList>
            <person name="Rodrigo-Torres L."/>
            <person name="Arahal D.R."/>
        </authorList>
    </citation>
    <scope>NUCLEOTIDE SEQUENCE [LARGE SCALE GENOMIC DNA]</scope>
    <source>
        <strain evidence="3">CECT 4293</strain>
    </source>
</reference>
<gene>
    <name evidence="2" type="ORF">RUM4293_01297</name>
</gene>
<dbReference type="EMBL" id="CYPS01000022">
    <property type="protein sequence ID" value="CUH42409.1"/>
    <property type="molecule type" value="Genomic_DNA"/>
</dbReference>
<evidence type="ECO:0000313" key="3">
    <source>
        <dbReference type="Proteomes" id="UP000050786"/>
    </source>
</evidence>
<evidence type="ECO:0000313" key="2">
    <source>
        <dbReference type="EMBL" id="CUH42409.1"/>
    </source>
</evidence>
<evidence type="ECO:0000256" key="1">
    <source>
        <dbReference type="SAM" id="SignalP"/>
    </source>
</evidence>
<keyword evidence="3" id="KW-1185">Reference proteome</keyword>
<sequence length="254" mass="27630">MRLWLIFPVLMAVVLGARAPNAQQVDFVIDATLPVRDTELPYTLDLNLSAAAPTRVGVGALLDLREVQKTVPERLAENAIVDNCGLQVRLDEFGFEAQDDTIDLDGQVTITIFECSRTSERDFQRGEQKNAVQANMSTEATVELRDNCAYFELIDLVLTAPEAQREKLLEDDTLASVKKLMLAAVDLVLNETPLCPVLPAELASLDPVYDTGGPREIGEGGLGVFLDGSVDVSPSTILDILTVLQQQELIPGPP</sequence>
<keyword evidence="1" id="KW-0732">Signal</keyword>
<accession>A0A0P1E2E9</accession>
<feature type="chain" id="PRO_5006061129" description="Secreted protein" evidence="1">
    <location>
        <begin position="23"/>
        <end position="254"/>
    </location>
</feature>
<proteinExistence type="predicted"/>
<feature type="signal peptide" evidence="1">
    <location>
        <begin position="1"/>
        <end position="22"/>
    </location>
</feature>
<protein>
    <recommendedName>
        <fullName evidence="4">Secreted protein</fullName>
    </recommendedName>
</protein>
<dbReference type="Proteomes" id="UP000050786">
    <property type="component" value="Unassembled WGS sequence"/>
</dbReference>
<evidence type="ECO:0008006" key="4">
    <source>
        <dbReference type="Google" id="ProtNLM"/>
    </source>
</evidence>
<dbReference type="AlphaFoldDB" id="A0A0P1E2E9"/>
<name>A0A0P1E2E9_9RHOB</name>